<evidence type="ECO:0008006" key="4">
    <source>
        <dbReference type="Google" id="ProtNLM"/>
    </source>
</evidence>
<gene>
    <name evidence="2" type="ORF">SDRG_13372</name>
</gene>
<dbReference type="InterPro" id="IPR013320">
    <property type="entry name" value="ConA-like_dom_sf"/>
</dbReference>
<dbReference type="OrthoDB" id="63471at2759"/>
<evidence type="ECO:0000256" key="1">
    <source>
        <dbReference type="SAM" id="SignalP"/>
    </source>
</evidence>
<dbReference type="RefSeq" id="XP_008617677.1">
    <property type="nucleotide sequence ID" value="XM_008619455.1"/>
</dbReference>
<dbReference type="InParanoid" id="T0Q5Z1"/>
<dbReference type="eggNOG" id="ENOG502R126">
    <property type="taxonomic scope" value="Eukaryota"/>
</dbReference>
<dbReference type="AlphaFoldDB" id="T0Q5Z1"/>
<dbReference type="Proteomes" id="UP000030762">
    <property type="component" value="Unassembled WGS sequence"/>
</dbReference>
<feature type="chain" id="PRO_5004569325" description="GH16 domain-containing protein" evidence="1">
    <location>
        <begin position="26"/>
        <end position="1049"/>
    </location>
</feature>
<dbReference type="VEuPathDB" id="FungiDB:SDRG_13372"/>
<organism evidence="2 3">
    <name type="scientific">Saprolegnia diclina (strain VS20)</name>
    <dbReference type="NCBI Taxonomy" id="1156394"/>
    <lineage>
        <taxon>Eukaryota</taxon>
        <taxon>Sar</taxon>
        <taxon>Stramenopiles</taxon>
        <taxon>Oomycota</taxon>
        <taxon>Saprolegniomycetes</taxon>
        <taxon>Saprolegniales</taxon>
        <taxon>Saprolegniaceae</taxon>
        <taxon>Saprolegnia</taxon>
    </lineage>
</organism>
<keyword evidence="3" id="KW-1185">Reference proteome</keyword>
<sequence>MAQRLRHLVLALGFFLQYSVVSVTGQPQYRVESAAMLPSSSLVTFPYLPAALLQGETLSNLSLLAHAPVQMALNVSTNVDGNATFRMTPSIVNCSTVATQTFALRVDAVSNTTGNYTLTFYDVATTSVLYTTVVLVVPPPFVASVTAPTWTGNAIWNDSFDAQPWGAVPNTATSIWANISQGFVSDTCTPGGKALYFTHLFARYAATSPIDVLGFDLQLAFTYVYGFLPNQTYDSVGNNTLSCVQTSPNSPFNVEYFAANDTSWHVVTVVPVPPTPTSARQNLLLSLPPTASSNASSFRWIQANQTSGRVGSIRGTRYQWQYRNLFDQWAIDDVILRGRVRAPVATTPAQVGVDAISVQLQANATDNVILTTIGDGSHAFPVCNFLSLPSSTTTVVLTTTSVIHAVACVRPNQQSYGYRSPRYVVQALPPTLVSTKATDATGYYTVQVTMPRPNMTLRFTFGNGSDVPSCTFGNAIELKDNATTTSMLLKSNGVLQAVACMRGLLGSTVVRPPAFVVQPPPPTVAWVNATSISASALFPVTIQTTSIDASLVVVVADATDTTALPSCPLIVANAINATSVTLQPGQLVRAVSCCVTTVCNDSAMSVLGPVVASAAPPTLSSECSTTAMVTSVVTVTPGTMTGVVKYAVNSNAVDCTSLGTLYSGPFPVAKPSGGAAVVVTAITCVRGLLSSTALVVTVPVADCCANAIWFPSADPTLDCSRMALFRDDFANCDLSQWTPATTQFGGATINGGVHANNVQCAFDAALNRSVLVLLAHGDAYTGASPIGVTVAANGSVVPRLATALFSGWALPGSPPFFPCNPRVELCATKRVGASVSTTARWNAGIASFLMQPCTAFGTSSDAWLRNLTDVVVDVNASYVAYADLWRASLGQERAPPAFPDVVFSYLRADTAYHHVFIQWNASEGRANLYRDGQLVGKTRRLPMTTDPSALTLNLWFPNAWAGLPQFESCVTNVADVQVVQLQAAANRWCDFEQASVACTSDAECIGWTSTHCLMPLAVAVCYDGQCRFQMDATFGAAAIKAGNLFLTTV</sequence>
<evidence type="ECO:0000313" key="3">
    <source>
        <dbReference type="Proteomes" id="UP000030762"/>
    </source>
</evidence>
<dbReference type="Pfam" id="PF21471">
    <property type="entry name" value="Reelin_subrepeat-B"/>
    <property type="match status" value="1"/>
</dbReference>
<accession>T0Q5Z1</accession>
<dbReference type="SUPFAM" id="SSF49899">
    <property type="entry name" value="Concanavalin A-like lectins/glucanases"/>
    <property type="match status" value="1"/>
</dbReference>
<name>T0Q5Z1_SAPDV</name>
<protein>
    <recommendedName>
        <fullName evidence="4">GH16 domain-containing protein</fullName>
    </recommendedName>
</protein>
<evidence type="ECO:0000313" key="2">
    <source>
        <dbReference type="EMBL" id="EQC28860.1"/>
    </source>
</evidence>
<dbReference type="EMBL" id="JH767190">
    <property type="protein sequence ID" value="EQC28860.1"/>
    <property type="molecule type" value="Genomic_DNA"/>
</dbReference>
<dbReference type="InterPro" id="IPR049419">
    <property type="entry name" value="Reelin_subrepeat-B"/>
</dbReference>
<dbReference type="Gene3D" id="2.60.120.260">
    <property type="entry name" value="Galactose-binding domain-like"/>
    <property type="match status" value="1"/>
</dbReference>
<keyword evidence="1" id="KW-0732">Signal</keyword>
<feature type="signal peptide" evidence="1">
    <location>
        <begin position="1"/>
        <end position="25"/>
    </location>
</feature>
<dbReference type="OMA" id="NLFDQWA"/>
<proteinExistence type="predicted"/>
<reference evidence="2 3" key="1">
    <citation type="submission" date="2012-04" db="EMBL/GenBank/DDBJ databases">
        <title>The Genome Sequence of Saprolegnia declina VS20.</title>
        <authorList>
            <consortium name="The Broad Institute Genome Sequencing Platform"/>
            <person name="Russ C."/>
            <person name="Nusbaum C."/>
            <person name="Tyler B."/>
            <person name="van West P."/>
            <person name="Dieguez-Uribeondo J."/>
            <person name="de Bruijn I."/>
            <person name="Tripathy S."/>
            <person name="Jiang R."/>
            <person name="Young S.K."/>
            <person name="Zeng Q."/>
            <person name="Gargeya S."/>
            <person name="Fitzgerald M."/>
            <person name="Haas B."/>
            <person name="Abouelleil A."/>
            <person name="Alvarado L."/>
            <person name="Arachchi H.M."/>
            <person name="Berlin A."/>
            <person name="Chapman S.B."/>
            <person name="Goldberg J."/>
            <person name="Griggs A."/>
            <person name="Gujja S."/>
            <person name="Hansen M."/>
            <person name="Howarth C."/>
            <person name="Imamovic A."/>
            <person name="Larimer J."/>
            <person name="McCowen C."/>
            <person name="Montmayeur A."/>
            <person name="Murphy C."/>
            <person name="Neiman D."/>
            <person name="Pearson M."/>
            <person name="Priest M."/>
            <person name="Roberts A."/>
            <person name="Saif S."/>
            <person name="Shea T."/>
            <person name="Sisk P."/>
            <person name="Sykes S."/>
            <person name="Wortman J."/>
            <person name="Nusbaum C."/>
            <person name="Birren B."/>
        </authorList>
    </citation>
    <scope>NUCLEOTIDE SEQUENCE [LARGE SCALE GENOMIC DNA]</scope>
    <source>
        <strain evidence="2 3">VS20</strain>
    </source>
</reference>
<dbReference type="GeneID" id="19954099"/>